<dbReference type="InterPro" id="IPR048268">
    <property type="entry name" value="Arginosuc_syn_C"/>
</dbReference>
<dbReference type="EC" id="6.3.4.5" evidence="2"/>
<feature type="domain" description="Arginosuccinate synthase-like N-terminal" evidence="9">
    <location>
        <begin position="4"/>
        <end position="161"/>
    </location>
</feature>
<evidence type="ECO:0000259" key="10">
    <source>
        <dbReference type="Pfam" id="PF20979"/>
    </source>
</evidence>
<dbReference type="SUPFAM" id="SSF69864">
    <property type="entry name" value="Argininosuccinate synthetase, C-terminal domain"/>
    <property type="match status" value="1"/>
</dbReference>
<dbReference type="InterPro" id="IPR024074">
    <property type="entry name" value="AS_cat/multimer_dom_body"/>
</dbReference>
<protein>
    <recommendedName>
        <fullName evidence="2">argininosuccinate synthase</fullName>
        <ecNumber evidence="2">6.3.4.5</ecNumber>
    </recommendedName>
</protein>
<dbReference type="RefSeq" id="WP_106187618.1">
    <property type="nucleotide sequence ID" value="NZ_PVTF01000004.1"/>
</dbReference>
<keyword evidence="4" id="KW-0436">Ligase</keyword>
<evidence type="ECO:0000313" key="12">
    <source>
        <dbReference type="Proteomes" id="UP000239494"/>
    </source>
</evidence>
<dbReference type="EMBL" id="PVTF01000004">
    <property type="protein sequence ID" value="PRY42177.1"/>
    <property type="molecule type" value="Genomic_DNA"/>
</dbReference>
<dbReference type="PANTHER" id="PTHR11587:SF2">
    <property type="entry name" value="ARGININOSUCCINATE SYNTHASE"/>
    <property type="match status" value="1"/>
</dbReference>
<evidence type="ECO:0000256" key="1">
    <source>
        <dbReference type="ARBA" id="ARBA00004967"/>
    </source>
</evidence>
<dbReference type="GO" id="GO:0006526">
    <property type="term" value="P:L-arginine biosynthetic process"/>
    <property type="evidence" value="ECO:0007669"/>
    <property type="project" value="UniProtKB-UniPathway"/>
</dbReference>
<dbReference type="GO" id="GO:0005737">
    <property type="term" value="C:cytoplasm"/>
    <property type="evidence" value="ECO:0007669"/>
    <property type="project" value="TreeGrafter"/>
</dbReference>
<evidence type="ECO:0000256" key="5">
    <source>
        <dbReference type="ARBA" id="ARBA00022605"/>
    </source>
</evidence>
<dbReference type="Proteomes" id="UP000239494">
    <property type="component" value="Unassembled WGS sequence"/>
</dbReference>
<dbReference type="GO" id="GO:0000050">
    <property type="term" value="P:urea cycle"/>
    <property type="evidence" value="ECO:0007669"/>
    <property type="project" value="TreeGrafter"/>
</dbReference>
<evidence type="ECO:0000256" key="4">
    <source>
        <dbReference type="ARBA" id="ARBA00022598"/>
    </source>
</evidence>
<keyword evidence="3" id="KW-0055">Arginine biosynthesis</keyword>
<evidence type="ECO:0000256" key="6">
    <source>
        <dbReference type="ARBA" id="ARBA00022741"/>
    </source>
</evidence>
<accession>A0A2T0T916</accession>
<feature type="domain" description="Arginosuccinate synthase C-terminal" evidence="10">
    <location>
        <begin position="186"/>
        <end position="337"/>
    </location>
</feature>
<evidence type="ECO:0000313" key="11">
    <source>
        <dbReference type="EMBL" id="PRY42177.1"/>
    </source>
</evidence>
<dbReference type="PANTHER" id="PTHR11587">
    <property type="entry name" value="ARGININOSUCCINATE SYNTHASE"/>
    <property type="match status" value="1"/>
</dbReference>
<evidence type="ECO:0000256" key="8">
    <source>
        <dbReference type="SAM" id="MobiDB-lite"/>
    </source>
</evidence>
<reference evidence="11 12" key="1">
    <citation type="submission" date="2018-03" db="EMBL/GenBank/DDBJ databases">
        <title>Genomic Encyclopedia of Archaeal and Bacterial Type Strains, Phase II (KMG-II): from individual species to whole genera.</title>
        <authorList>
            <person name="Goeker M."/>
        </authorList>
    </citation>
    <scope>NUCLEOTIDE SEQUENCE [LARGE SCALE GENOMIC DNA]</scope>
    <source>
        <strain evidence="11 12">DSM 44720</strain>
    </source>
</reference>
<feature type="compositionally biased region" description="Basic and acidic residues" evidence="8">
    <location>
        <begin position="314"/>
        <end position="332"/>
    </location>
</feature>
<evidence type="ECO:0000256" key="3">
    <source>
        <dbReference type="ARBA" id="ARBA00022571"/>
    </source>
</evidence>
<dbReference type="Gene3D" id="3.90.1260.10">
    <property type="entry name" value="Argininosuccinate synthetase, chain A, domain 2"/>
    <property type="match status" value="1"/>
</dbReference>
<evidence type="ECO:0000256" key="7">
    <source>
        <dbReference type="ARBA" id="ARBA00022840"/>
    </source>
</evidence>
<dbReference type="GO" id="GO:0005524">
    <property type="term" value="F:ATP binding"/>
    <property type="evidence" value="ECO:0007669"/>
    <property type="project" value="UniProtKB-KW"/>
</dbReference>
<gene>
    <name evidence="11" type="ORF">CLV43_1047</name>
</gene>
<dbReference type="AlphaFoldDB" id="A0A2T0T916"/>
<dbReference type="Pfam" id="PF20979">
    <property type="entry name" value="Arginosuc_syn_C"/>
    <property type="match status" value="1"/>
</dbReference>
<feature type="region of interest" description="Disordered" evidence="8">
    <location>
        <begin position="314"/>
        <end position="333"/>
    </location>
</feature>
<sequence length="349" mass="37034">MTDRVVLAYSGGLDSSVALGHLVEKTGAEVVAVAVDLGYGGEDPAALRRRALACGAVDAVVVDARDEFAADFCLPALQANALRHGGHPLLQAVARAAVVKQLVDAARLHGARAVAHGCADGDWVETGVGDLAPELEVLAPARDFAWTRAEAVRWVRERAVPIDVTRRSPYSADRTALARPAGTAPQAGDPEEIVVTFDRGVPVAFDGETVTAFEAVRELNRRAGGHGVGGLADVEAPGAVALVTAHRALEAVTLDRDTARFKRTAEGRWGELVLDGLWFAPLRNALDAFVETTQEHVSGEVRLLLHAGRAVVDGRRGDGAPHDSTLDTRDEGDTVEQLWDLPSKRDLNK</sequence>
<dbReference type="OrthoDB" id="9801641at2"/>
<dbReference type="SUPFAM" id="SSF52402">
    <property type="entry name" value="Adenine nucleotide alpha hydrolases-like"/>
    <property type="match status" value="1"/>
</dbReference>
<dbReference type="InterPro" id="IPR014729">
    <property type="entry name" value="Rossmann-like_a/b/a_fold"/>
</dbReference>
<keyword evidence="6" id="KW-0547">Nucleotide-binding</keyword>
<keyword evidence="5" id="KW-0028">Amino-acid biosynthesis</keyword>
<keyword evidence="7" id="KW-0067">ATP-binding</keyword>
<evidence type="ECO:0000259" key="9">
    <source>
        <dbReference type="Pfam" id="PF00764"/>
    </source>
</evidence>
<keyword evidence="12" id="KW-1185">Reference proteome</keyword>
<dbReference type="Gene3D" id="3.40.50.620">
    <property type="entry name" value="HUPs"/>
    <property type="match status" value="1"/>
</dbReference>
<evidence type="ECO:0000256" key="2">
    <source>
        <dbReference type="ARBA" id="ARBA00012286"/>
    </source>
</evidence>
<dbReference type="UniPathway" id="UPA00068">
    <property type="reaction ID" value="UER00113"/>
</dbReference>
<dbReference type="GO" id="GO:0000053">
    <property type="term" value="P:argininosuccinate metabolic process"/>
    <property type="evidence" value="ECO:0007669"/>
    <property type="project" value="TreeGrafter"/>
</dbReference>
<dbReference type="Pfam" id="PF00764">
    <property type="entry name" value="Arginosuc_synth"/>
    <property type="match status" value="1"/>
</dbReference>
<name>A0A2T0T916_9PSEU</name>
<comment type="caution">
    <text evidence="11">The sequence shown here is derived from an EMBL/GenBank/DDBJ whole genome shotgun (WGS) entry which is preliminary data.</text>
</comment>
<comment type="pathway">
    <text evidence="1">Amino-acid biosynthesis; L-arginine biosynthesis; L-arginine from L-ornithine and carbamoyl phosphate: step 2/3.</text>
</comment>
<organism evidence="11 12">
    <name type="scientific">Umezawaea tangerina</name>
    <dbReference type="NCBI Taxonomy" id="84725"/>
    <lineage>
        <taxon>Bacteria</taxon>
        <taxon>Bacillati</taxon>
        <taxon>Actinomycetota</taxon>
        <taxon>Actinomycetes</taxon>
        <taxon>Pseudonocardiales</taxon>
        <taxon>Pseudonocardiaceae</taxon>
        <taxon>Umezawaea</taxon>
    </lineage>
</organism>
<dbReference type="InterPro" id="IPR001518">
    <property type="entry name" value="Arginosuc_synth"/>
</dbReference>
<proteinExistence type="predicted"/>
<dbReference type="InterPro" id="IPR048267">
    <property type="entry name" value="Arginosuc_syn_N"/>
</dbReference>
<dbReference type="GO" id="GO:0004055">
    <property type="term" value="F:argininosuccinate synthase activity"/>
    <property type="evidence" value="ECO:0007669"/>
    <property type="project" value="UniProtKB-EC"/>
</dbReference>